<dbReference type="AlphaFoldDB" id="A0A9W8JK08"/>
<sequence>MRISFATLLPVVVSLTAWVASAHRVEARDRMDGLSTRDPQIVGDILERRELLAQFSTRDIIDALIDRVGPKKSCRFEDKS</sequence>
<proteinExistence type="predicted"/>
<keyword evidence="1" id="KW-0732">Signal</keyword>
<evidence type="ECO:0000313" key="2">
    <source>
        <dbReference type="EMBL" id="KAJ2935509.1"/>
    </source>
</evidence>
<comment type="caution">
    <text evidence="2">The sequence shown here is derived from an EMBL/GenBank/DDBJ whole genome shotgun (WGS) entry which is preliminary data.</text>
</comment>
<accession>A0A9W8JK08</accession>
<feature type="non-terminal residue" evidence="2">
    <location>
        <position position="1"/>
    </location>
</feature>
<dbReference type="Proteomes" id="UP001140091">
    <property type="component" value="Unassembled WGS sequence"/>
</dbReference>
<gene>
    <name evidence="2" type="ORF">H1R20_g1585</name>
</gene>
<keyword evidence="3" id="KW-1185">Reference proteome</keyword>
<evidence type="ECO:0000313" key="3">
    <source>
        <dbReference type="Proteomes" id="UP001140091"/>
    </source>
</evidence>
<organism evidence="2 3">
    <name type="scientific">Candolleomyces eurysporus</name>
    <dbReference type="NCBI Taxonomy" id="2828524"/>
    <lineage>
        <taxon>Eukaryota</taxon>
        <taxon>Fungi</taxon>
        <taxon>Dikarya</taxon>
        <taxon>Basidiomycota</taxon>
        <taxon>Agaricomycotina</taxon>
        <taxon>Agaricomycetes</taxon>
        <taxon>Agaricomycetidae</taxon>
        <taxon>Agaricales</taxon>
        <taxon>Agaricineae</taxon>
        <taxon>Psathyrellaceae</taxon>
        <taxon>Candolleomyces</taxon>
    </lineage>
</organism>
<dbReference type="EMBL" id="JANBPK010000488">
    <property type="protein sequence ID" value="KAJ2935509.1"/>
    <property type="molecule type" value="Genomic_DNA"/>
</dbReference>
<feature type="signal peptide" evidence="1">
    <location>
        <begin position="1"/>
        <end position="22"/>
    </location>
</feature>
<protein>
    <submittedName>
        <fullName evidence="2">Uncharacterized protein</fullName>
    </submittedName>
</protein>
<evidence type="ECO:0000256" key="1">
    <source>
        <dbReference type="SAM" id="SignalP"/>
    </source>
</evidence>
<feature type="chain" id="PRO_5040916654" evidence="1">
    <location>
        <begin position="23"/>
        <end position="80"/>
    </location>
</feature>
<name>A0A9W8JK08_9AGAR</name>
<dbReference type="OrthoDB" id="2835827at2759"/>
<reference evidence="2" key="1">
    <citation type="submission" date="2022-06" db="EMBL/GenBank/DDBJ databases">
        <title>Genome Sequence of Candolleomyces eurysporus.</title>
        <authorList>
            <person name="Buettner E."/>
        </authorList>
    </citation>
    <scope>NUCLEOTIDE SEQUENCE</scope>
    <source>
        <strain evidence="2">VTCC 930004</strain>
    </source>
</reference>